<proteinExistence type="predicted"/>
<dbReference type="PIRSF" id="PIRSF039032">
    <property type="entry name" value="HigB-2"/>
    <property type="match status" value="1"/>
</dbReference>
<protein>
    <recommendedName>
        <fullName evidence="3">Type II toxin-antitoxin system RelE/ParE family toxin</fullName>
    </recommendedName>
</protein>
<evidence type="ECO:0000313" key="1">
    <source>
        <dbReference type="EMBL" id="MBC8334730.1"/>
    </source>
</evidence>
<name>A0A8J6NIE7_9CHLR</name>
<evidence type="ECO:0008006" key="3">
    <source>
        <dbReference type="Google" id="ProtNLM"/>
    </source>
</evidence>
<dbReference type="InterPro" id="IPR009387">
    <property type="entry name" value="HigB-2"/>
</dbReference>
<dbReference type="AlphaFoldDB" id="A0A8J6NIE7"/>
<organism evidence="1 2">
    <name type="scientific">Candidatus Desulfolinea nitratireducens</name>
    <dbReference type="NCBI Taxonomy" id="2841698"/>
    <lineage>
        <taxon>Bacteria</taxon>
        <taxon>Bacillati</taxon>
        <taxon>Chloroflexota</taxon>
        <taxon>Anaerolineae</taxon>
        <taxon>Anaerolineales</taxon>
        <taxon>Anaerolineales incertae sedis</taxon>
        <taxon>Candidatus Desulfolinea</taxon>
    </lineage>
</organism>
<comment type="caution">
    <text evidence="1">The sequence shown here is derived from an EMBL/GenBank/DDBJ whole genome shotgun (WGS) entry which is preliminary data.</text>
</comment>
<reference evidence="1 2" key="1">
    <citation type="submission" date="2020-08" db="EMBL/GenBank/DDBJ databases">
        <title>Bridging the membrane lipid divide: bacteria of the FCB group superphylum have the potential to synthesize archaeal ether lipids.</title>
        <authorList>
            <person name="Villanueva L."/>
            <person name="Von Meijenfeldt F.A.B."/>
            <person name="Westbye A.B."/>
            <person name="Yadav S."/>
            <person name="Hopmans E.C."/>
            <person name="Dutilh B.E."/>
            <person name="Sinninghe Damste J.S."/>
        </authorList>
    </citation>
    <scope>NUCLEOTIDE SEQUENCE [LARGE SCALE GENOMIC DNA]</scope>
    <source>
        <strain evidence="1">NIOZ-UU36</strain>
    </source>
</reference>
<gene>
    <name evidence="1" type="ORF">H8E29_05655</name>
</gene>
<dbReference type="EMBL" id="JACNJN010000077">
    <property type="protein sequence ID" value="MBC8334730.1"/>
    <property type="molecule type" value="Genomic_DNA"/>
</dbReference>
<accession>A0A8J6NIE7</accession>
<dbReference type="Proteomes" id="UP000614469">
    <property type="component" value="Unassembled WGS sequence"/>
</dbReference>
<sequence>MIIVETSVFTKQVQNFLTDDEYRKLQTLLVNRPNSAPIIKGSGGLRKIRWLVRGKGKRGGVRVIYYWAVEEDKLLMLFIYTKTRTSDLTPSQLKVLREIVKEEYP</sequence>
<evidence type="ECO:0000313" key="2">
    <source>
        <dbReference type="Proteomes" id="UP000614469"/>
    </source>
</evidence>